<dbReference type="AlphaFoldDB" id="A0A3N4Z9J6"/>
<name>A0A3N4Z9J6_9MICO</name>
<gene>
    <name evidence="1" type="ORF">EDD34_3193</name>
</gene>
<comment type="caution">
    <text evidence="1">The sequence shown here is derived from an EMBL/GenBank/DDBJ whole genome shotgun (WGS) entry which is preliminary data.</text>
</comment>
<sequence length="95" mass="10499">MSRTSAGLVPTRYFPSGCVGDATPSVQVWIDWDVPVYVGTAYFTMRRRNLTTAFRYDDVYLARPDAVPVDPHLPLVQGAHRVDGLPGTFRDSSPA</sequence>
<reference evidence="1 2" key="1">
    <citation type="submission" date="2018-11" db="EMBL/GenBank/DDBJ databases">
        <title>Sequencing the genomes of 1000 actinobacteria strains.</title>
        <authorList>
            <person name="Klenk H.-P."/>
        </authorList>
    </citation>
    <scope>NUCLEOTIDE SEQUENCE [LARGE SCALE GENOMIC DNA]</scope>
    <source>
        <strain evidence="1 2">DSM 15700</strain>
    </source>
</reference>
<dbReference type="EMBL" id="RKQZ01000001">
    <property type="protein sequence ID" value="RPF22528.1"/>
    <property type="molecule type" value="Genomic_DNA"/>
</dbReference>
<keyword evidence="2" id="KW-1185">Reference proteome</keyword>
<evidence type="ECO:0000313" key="1">
    <source>
        <dbReference type="EMBL" id="RPF22528.1"/>
    </source>
</evidence>
<evidence type="ECO:0000313" key="2">
    <source>
        <dbReference type="Proteomes" id="UP000280501"/>
    </source>
</evidence>
<protein>
    <submittedName>
        <fullName evidence="1">HipA-like protein</fullName>
    </submittedName>
</protein>
<accession>A0A3N4Z9J6</accession>
<dbReference type="Proteomes" id="UP000280501">
    <property type="component" value="Unassembled WGS sequence"/>
</dbReference>
<organism evidence="1 2">
    <name type="scientific">Myceligenerans xiligouense</name>
    <dbReference type="NCBI Taxonomy" id="253184"/>
    <lineage>
        <taxon>Bacteria</taxon>
        <taxon>Bacillati</taxon>
        <taxon>Actinomycetota</taxon>
        <taxon>Actinomycetes</taxon>
        <taxon>Micrococcales</taxon>
        <taxon>Promicromonosporaceae</taxon>
        <taxon>Myceligenerans</taxon>
    </lineage>
</organism>
<proteinExistence type="predicted"/>